<feature type="domain" description="Methyltransferase" evidence="1">
    <location>
        <begin position="50"/>
        <end position="144"/>
    </location>
</feature>
<dbReference type="EMBL" id="FUYB01000006">
    <property type="protein sequence ID" value="SKA77180.1"/>
    <property type="molecule type" value="Genomic_DNA"/>
</dbReference>
<dbReference type="Gene3D" id="3.40.50.150">
    <property type="entry name" value="Vaccinia Virus protein VP39"/>
    <property type="match status" value="1"/>
</dbReference>
<keyword evidence="2" id="KW-0808">Transferase</keyword>
<dbReference type="InterPro" id="IPR041698">
    <property type="entry name" value="Methyltransf_25"/>
</dbReference>
<name>A0A1T4WIM9_9GAMM</name>
<dbReference type="Pfam" id="PF13649">
    <property type="entry name" value="Methyltransf_25"/>
    <property type="match status" value="1"/>
</dbReference>
<gene>
    <name evidence="2" type="ORF">SAMN02745130_01754</name>
</gene>
<dbReference type="OrthoDB" id="9805585at2"/>
<dbReference type="SUPFAM" id="SSF53335">
    <property type="entry name" value="S-adenosyl-L-methionine-dependent methyltransferases"/>
    <property type="match status" value="1"/>
</dbReference>
<dbReference type="STRING" id="92487.SAMN02745130_01754"/>
<dbReference type="GO" id="GO:0032259">
    <property type="term" value="P:methylation"/>
    <property type="evidence" value="ECO:0007669"/>
    <property type="project" value="UniProtKB-KW"/>
</dbReference>
<dbReference type="InterPro" id="IPR029063">
    <property type="entry name" value="SAM-dependent_MTases_sf"/>
</dbReference>
<keyword evidence="3" id="KW-1185">Reference proteome</keyword>
<dbReference type="Proteomes" id="UP000190460">
    <property type="component" value="Unassembled WGS sequence"/>
</dbReference>
<dbReference type="GO" id="GO:0008168">
    <property type="term" value="F:methyltransferase activity"/>
    <property type="evidence" value="ECO:0007669"/>
    <property type="project" value="UniProtKB-KW"/>
</dbReference>
<sequence>MLSKTVKLRETSSFVLEWMKAPLVTASVLPSSERLARKMVKGLSAEVGKVVELGPGTGVFTRQLLACGIPEENLVLIELNRKFAKNMQTHYPKALVVNGAAESLNRLPLQDVGAVVSGLPFLSMKDKQIDEILKGAFQVLKPQGVFIQFTYGHRCPVKPQILQHHGLIAERSSFVLNNFPPASVYHIKKRSH</sequence>
<proteinExistence type="predicted"/>
<keyword evidence="2" id="KW-0489">Methyltransferase</keyword>
<dbReference type="CDD" id="cd02440">
    <property type="entry name" value="AdoMet_MTases"/>
    <property type="match status" value="1"/>
</dbReference>
<organism evidence="2 3">
    <name type="scientific">Thiothrix eikelboomii</name>
    <dbReference type="NCBI Taxonomy" id="92487"/>
    <lineage>
        <taxon>Bacteria</taxon>
        <taxon>Pseudomonadati</taxon>
        <taxon>Pseudomonadota</taxon>
        <taxon>Gammaproteobacteria</taxon>
        <taxon>Thiotrichales</taxon>
        <taxon>Thiotrichaceae</taxon>
        <taxon>Thiothrix</taxon>
    </lineage>
</organism>
<evidence type="ECO:0000313" key="3">
    <source>
        <dbReference type="Proteomes" id="UP000190460"/>
    </source>
</evidence>
<evidence type="ECO:0000259" key="1">
    <source>
        <dbReference type="Pfam" id="PF13649"/>
    </source>
</evidence>
<dbReference type="AlphaFoldDB" id="A0A1T4WIM9"/>
<accession>A0A1T4WIM9</accession>
<protein>
    <submittedName>
        <fullName evidence="2">Phospholipid N-methyltransferase</fullName>
    </submittedName>
</protein>
<evidence type="ECO:0000313" key="2">
    <source>
        <dbReference type="EMBL" id="SKA77180.1"/>
    </source>
</evidence>
<reference evidence="3" key="1">
    <citation type="submission" date="2017-02" db="EMBL/GenBank/DDBJ databases">
        <authorList>
            <person name="Varghese N."/>
            <person name="Submissions S."/>
        </authorList>
    </citation>
    <scope>NUCLEOTIDE SEQUENCE [LARGE SCALE GENOMIC DNA]</scope>
    <source>
        <strain evidence="3">ATCC 49788</strain>
    </source>
</reference>
<dbReference type="RefSeq" id="WP_078922222.1">
    <property type="nucleotide sequence ID" value="NZ_FUYB01000006.1"/>
</dbReference>